<evidence type="ECO:0000313" key="2">
    <source>
        <dbReference type="EMBL" id="MDQ0172342.1"/>
    </source>
</evidence>
<name>A0ABT9WGE0_9BACL</name>
<dbReference type="PROSITE" id="PS50005">
    <property type="entry name" value="TPR"/>
    <property type="match status" value="1"/>
</dbReference>
<evidence type="ECO:0000313" key="3">
    <source>
        <dbReference type="Proteomes" id="UP001233836"/>
    </source>
</evidence>
<protein>
    <submittedName>
        <fullName evidence="2">Transcriptional regulator with XRE-family HTH domain</fullName>
    </submittedName>
</protein>
<dbReference type="Proteomes" id="UP001233836">
    <property type="component" value="Unassembled WGS sequence"/>
</dbReference>
<sequence length="456" mass="52939">MKINTTIRDYFEDYLKSKHMTLHQFSQLSGINSGTLSSTLSGQRPIGVQQLDRLTEGMGLNEGHFYDLYIVESFANANPDWRRLGPFLYRCAELNKVENIKETLSLVMDNLSYSPHLFDLAEQLFSEEKLEAARPLYHSVAESEKLQHSERLALSQYRLFTIGLSNDQQNNQSLANQFELFVDRLDEPYQLDGLNDLINVFGSLRRWDKVEILAEQLRKKATIQYEFKKISRETETRTKKQVIFYVLYAYLVLGEVCFNNKEYEEGLEYILLYKDHSWVKNPSDEEIRVIRQFEEWAEGNYYLYQLMSGKTDVLPSYLNYISERENEVFPALCAIVSAANQFKINIHSILEQYDSYFTYREQVSHIGKINEQYTSDQYGSLLAGLGTYYLTNKNYDKGMEYLQRGLEFAMNNGNKDAMLDCLGLFGELRDSPNGEGNSTKAAILLEKISERFSHPS</sequence>
<dbReference type="Gene3D" id="1.10.260.40">
    <property type="entry name" value="lambda repressor-like DNA-binding domains"/>
    <property type="match status" value="1"/>
</dbReference>
<keyword evidence="1" id="KW-0802">TPR repeat</keyword>
<dbReference type="RefSeq" id="WP_307218437.1">
    <property type="nucleotide sequence ID" value="NZ_JAUSTI010000011.1"/>
</dbReference>
<dbReference type="InterPro" id="IPR010982">
    <property type="entry name" value="Lambda_DNA-bd_dom_sf"/>
</dbReference>
<keyword evidence="3" id="KW-1185">Reference proteome</keyword>
<proteinExistence type="predicted"/>
<dbReference type="Gene3D" id="1.25.40.10">
    <property type="entry name" value="Tetratricopeptide repeat domain"/>
    <property type="match status" value="1"/>
</dbReference>
<accession>A0ABT9WGE0</accession>
<dbReference type="SUPFAM" id="SSF47413">
    <property type="entry name" value="lambda repressor-like DNA-binding domains"/>
    <property type="match status" value="1"/>
</dbReference>
<feature type="repeat" description="TPR" evidence="1">
    <location>
        <begin position="379"/>
        <end position="412"/>
    </location>
</feature>
<comment type="caution">
    <text evidence="2">The sequence shown here is derived from an EMBL/GenBank/DDBJ whole genome shotgun (WGS) entry which is preliminary data.</text>
</comment>
<dbReference type="InterPro" id="IPR011990">
    <property type="entry name" value="TPR-like_helical_dom_sf"/>
</dbReference>
<organism evidence="2 3">
    <name type="scientific">Paenibacillus tundrae</name>
    <dbReference type="NCBI Taxonomy" id="528187"/>
    <lineage>
        <taxon>Bacteria</taxon>
        <taxon>Bacillati</taxon>
        <taxon>Bacillota</taxon>
        <taxon>Bacilli</taxon>
        <taxon>Bacillales</taxon>
        <taxon>Paenibacillaceae</taxon>
        <taxon>Paenibacillus</taxon>
    </lineage>
</organism>
<dbReference type="EMBL" id="JAUSTI010000011">
    <property type="protein sequence ID" value="MDQ0172342.1"/>
    <property type="molecule type" value="Genomic_DNA"/>
</dbReference>
<reference evidence="2 3" key="1">
    <citation type="submission" date="2023-07" db="EMBL/GenBank/DDBJ databases">
        <title>Sorghum-associated microbial communities from plants grown in Nebraska, USA.</title>
        <authorList>
            <person name="Schachtman D."/>
        </authorList>
    </citation>
    <scope>NUCLEOTIDE SEQUENCE [LARGE SCALE GENOMIC DNA]</scope>
    <source>
        <strain evidence="2 3">DS1314</strain>
    </source>
</reference>
<dbReference type="InterPro" id="IPR019734">
    <property type="entry name" value="TPR_rpt"/>
</dbReference>
<evidence type="ECO:0000256" key="1">
    <source>
        <dbReference type="PROSITE-ProRule" id="PRU00339"/>
    </source>
</evidence>
<gene>
    <name evidence="2" type="ORF">J2T19_003831</name>
</gene>